<reference evidence="3 4" key="1">
    <citation type="submission" date="2014-04" db="EMBL/GenBank/DDBJ databases">
        <title>Aquimarina sp. 22II-S11-z7 Genome Sequencing.</title>
        <authorList>
            <person name="Lai Q."/>
        </authorList>
    </citation>
    <scope>NUCLEOTIDE SEQUENCE [LARGE SCALE GENOMIC DNA]</scope>
    <source>
        <strain evidence="3 4">22II-S11-z7</strain>
    </source>
</reference>
<sequence length="119" mass="14682">MKLKQYFQKLKNKPALIPIFAIFLNKYVLIVLLFIVWMLFFDTNSWLIHRELDEEIQELEDNKEYYMKEIVKDQKDIKVLKDSSELEKFAREEYFMKRDNEEIYIIEYEDSVPKNKKDD</sequence>
<keyword evidence="1" id="KW-0175">Coiled coil</keyword>
<name>A0A023BTQ4_9FLAO</name>
<gene>
    <name evidence="3" type="ORF">ATO12_20190</name>
</gene>
<accession>A0A023BTQ4</accession>
<dbReference type="Pfam" id="PF04977">
    <property type="entry name" value="DivIC"/>
    <property type="match status" value="1"/>
</dbReference>
<evidence type="ECO:0000256" key="1">
    <source>
        <dbReference type="SAM" id="Coils"/>
    </source>
</evidence>
<dbReference type="AlphaFoldDB" id="A0A023BTQ4"/>
<dbReference type="Proteomes" id="UP000023541">
    <property type="component" value="Unassembled WGS sequence"/>
</dbReference>
<dbReference type="InterPro" id="IPR007060">
    <property type="entry name" value="FtsL/DivIC"/>
</dbReference>
<dbReference type="RefSeq" id="WP_394331716.1">
    <property type="nucleotide sequence ID" value="NZ_AQRA01000006.1"/>
</dbReference>
<dbReference type="eggNOG" id="COG2919">
    <property type="taxonomic scope" value="Bacteria"/>
</dbReference>
<dbReference type="STRING" id="1317122.ATO12_20190"/>
<proteinExistence type="predicted"/>
<keyword evidence="2" id="KW-0472">Membrane</keyword>
<evidence type="ECO:0000256" key="2">
    <source>
        <dbReference type="SAM" id="Phobius"/>
    </source>
</evidence>
<keyword evidence="4" id="KW-1185">Reference proteome</keyword>
<dbReference type="EMBL" id="AQRA01000006">
    <property type="protein sequence ID" value="EZH73324.1"/>
    <property type="molecule type" value="Genomic_DNA"/>
</dbReference>
<feature type="transmembrane region" description="Helical" evidence="2">
    <location>
        <begin position="15"/>
        <end position="40"/>
    </location>
</feature>
<evidence type="ECO:0000313" key="3">
    <source>
        <dbReference type="EMBL" id="EZH73324.1"/>
    </source>
</evidence>
<keyword evidence="2" id="KW-0812">Transmembrane</keyword>
<comment type="caution">
    <text evidence="3">The sequence shown here is derived from an EMBL/GenBank/DDBJ whole genome shotgun (WGS) entry which is preliminary data.</text>
</comment>
<evidence type="ECO:0000313" key="4">
    <source>
        <dbReference type="Proteomes" id="UP000023541"/>
    </source>
</evidence>
<organism evidence="3 4">
    <name type="scientific">Aquimarina atlantica</name>
    <dbReference type="NCBI Taxonomy" id="1317122"/>
    <lineage>
        <taxon>Bacteria</taxon>
        <taxon>Pseudomonadati</taxon>
        <taxon>Bacteroidota</taxon>
        <taxon>Flavobacteriia</taxon>
        <taxon>Flavobacteriales</taxon>
        <taxon>Flavobacteriaceae</taxon>
        <taxon>Aquimarina</taxon>
    </lineage>
</organism>
<feature type="coiled-coil region" evidence="1">
    <location>
        <begin position="49"/>
        <end position="76"/>
    </location>
</feature>
<keyword evidence="2" id="KW-1133">Transmembrane helix</keyword>
<protein>
    <submittedName>
        <fullName evidence="3">Septum formation initiator</fullName>
    </submittedName>
</protein>